<name>A0A5J4WH02_9EUKA</name>
<sequence>MAEEEEEREVIQPEKILGVFTGGRNNVTGEREGPGENRFPNGDVYKGEYQNEQRNGPGKYFWKNPIAKYVGSYMNHRKDGYGLMRYPDDSLYDGNFHVGKRHGEGTYTYPNGDTYVGEWADGKKHGKGIFYIKKQNMKYTGVWREGQIVRRIWQIKDGSYYIGKFEKQRPNIEGRFVQVNGNSVEGTFKEETKTIEVPIEKEKKEGEKGQEEEEEEEGKEPELLFKQLEKITVRQFYPQTFTESTPEQVAADNFVEIQTHELDAKPWAAPLE</sequence>
<evidence type="ECO:0000256" key="1">
    <source>
        <dbReference type="ARBA" id="ARBA00022737"/>
    </source>
</evidence>
<dbReference type="PANTHER" id="PTHR23084:SF263">
    <property type="entry name" value="MORN REPEAT-CONTAINING PROTEIN 1"/>
    <property type="match status" value="1"/>
</dbReference>
<evidence type="ECO:0000313" key="3">
    <source>
        <dbReference type="EMBL" id="KAA6394098.1"/>
    </source>
</evidence>
<dbReference type="PANTHER" id="PTHR23084">
    <property type="entry name" value="PHOSPHATIDYLINOSITOL-4-PHOSPHATE 5-KINASE RELATED"/>
    <property type="match status" value="1"/>
</dbReference>
<dbReference type="EMBL" id="SNRW01002045">
    <property type="protein sequence ID" value="KAA6394098.1"/>
    <property type="molecule type" value="Genomic_DNA"/>
</dbReference>
<dbReference type="FunFam" id="2.20.110.10:FF:000002">
    <property type="entry name" value="Phosphatidylinositol 4-phosphate 5-kinase 8"/>
    <property type="match status" value="1"/>
</dbReference>
<organism evidence="3 4">
    <name type="scientific">Streblomastix strix</name>
    <dbReference type="NCBI Taxonomy" id="222440"/>
    <lineage>
        <taxon>Eukaryota</taxon>
        <taxon>Metamonada</taxon>
        <taxon>Preaxostyla</taxon>
        <taxon>Oxymonadida</taxon>
        <taxon>Streblomastigidae</taxon>
        <taxon>Streblomastix</taxon>
    </lineage>
</organism>
<keyword evidence="1" id="KW-0677">Repeat</keyword>
<evidence type="ECO:0000256" key="2">
    <source>
        <dbReference type="SAM" id="MobiDB-lite"/>
    </source>
</evidence>
<dbReference type="OrthoDB" id="423343at2759"/>
<feature type="region of interest" description="Disordered" evidence="2">
    <location>
        <begin position="197"/>
        <end position="223"/>
    </location>
</feature>
<dbReference type="InterPro" id="IPR003409">
    <property type="entry name" value="MORN"/>
</dbReference>
<accession>A0A5J4WH02</accession>
<feature type="compositionally biased region" description="Basic and acidic residues" evidence="2">
    <location>
        <begin position="197"/>
        <end position="209"/>
    </location>
</feature>
<protein>
    <submittedName>
        <fullName evidence="3">Putative radial spoke head 1</fullName>
    </submittedName>
</protein>
<dbReference type="Proteomes" id="UP000324800">
    <property type="component" value="Unassembled WGS sequence"/>
</dbReference>
<proteinExistence type="predicted"/>
<comment type="caution">
    <text evidence="3">The sequence shown here is derived from an EMBL/GenBank/DDBJ whole genome shotgun (WGS) entry which is preliminary data.</text>
</comment>
<dbReference type="Pfam" id="PF02493">
    <property type="entry name" value="MORN"/>
    <property type="match status" value="4"/>
</dbReference>
<gene>
    <name evidence="3" type="ORF">EZS28_010373</name>
</gene>
<dbReference type="SMART" id="SM00698">
    <property type="entry name" value="MORN"/>
    <property type="match status" value="4"/>
</dbReference>
<feature type="compositionally biased region" description="Acidic residues" evidence="2">
    <location>
        <begin position="210"/>
        <end position="219"/>
    </location>
</feature>
<dbReference type="SUPFAM" id="SSF82185">
    <property type="entry name" value="Histone H3 K4-specific methyltransferase SET7/9 N-terminal domain"/>
    <property type="match status" value="2"/>
</dbReference>
<dbReference type="Gene3D" id="2.20.110.10">
    <property type="entry name" value="Histone H3 K4-specific methyltransferase SET7/9 N-terminal domain"/>
    <property type="match status" value="2"/>
</dbReference>
<reference evidence="3 4" key="1">
    <citation type="submission" date="2019-03" db="EMBL/GenBank/DDBJ databases">
        <title>Single cell metagenomics reveals metabolic interactions within the superorganism composed of flagellate Streblomastix strix and complex community of Bacteroidetes bacteria on its surface.</title>
        <authorList>
            <person name="Treitli S.C."/>
            <person name="Kolisko M."/>
            <person name="Husnik F."/>
            <person name="Keeling P."/>
            <person name="Hampl V."/>
        </authorList>
    </citation>
    <scope>NUCLEOTIDE SEQUENCE [LARGE SCALE GENOMIC DNA]</scope>
    <source>
        <strain evidence="3">ST1C</strain>
    </source>
</reference>
<dbReference type="AlphaFoldDB" id="A0A5J4WH02"/>
<evidence type="ECO:0000313" key="4">
    <source>
        <dbReference type="Proteomes" id="UP000324800"/>
    </source>
</evidence>
<feature type="region of interest" description="Disordered" evidence="2">
    <location>
        <begin position="21"/>
        <end position="42"/>
    </location>
</feature>